<evidence type="ECO:0000256" key="4">
    <source>
        <dbReference type="ARBA" id="ARBA00022857"/>
    </source>
</evidence>
<dbReference type="Gene3D" id="3.40.50.720">
    <property type="entry name" value="NAD(P)-binding Rossmann-like Domain"/>
    <property type="match status" value="1"/>
</dbReference>
<proteinExistence type="inferred from homology"/>
<sequence length="371" mass="41174">MPLRSEWSLPREGFVFDTIIRFLKRTAFNPALTLPLLLLARYTSKGRDIAAARPKALKWLKTLLALGLYNEALNFMSRGAVNNWTNDTYDWSKEIVLVTGGSDGIGASVVKMLAERGIKVVVLDVQPLKYAAPPQVYYFECDLSNPAQIKSVAADVISFVGHPTIIINNAGFARGKAFMDISQDDLRLTFQINTLSHYHLLQQFLPEIVKRNHGMVVTVASSAAYVTAPRITDYCASKAAALATHEGLQAELATIYKAPKVRCVAVCQGYTKTALFEGFDQGDGFLNYALEQDTVAEAIVRAILKGRSDTIILPHVNWWIVAPLRGTSLWWQTGLRKRTVKLMEKFHGRQVEQPSETKEDGEKVESSGVLV</sequence>
<dbReference type="PANTHER" id="PTHR24322">
    <property type="entry name" value="PKSB"/>
    <property type="match status" value="1"/>
</dbReference>
<dbReference type="PRINTS" id="PR00081">
    <property type="entry name" value="GDHRDH"/>
</dbReference>
<dbReference type="GO" id="GO:0052650">
    <property type="term" value="F:all-trans-retinol dehydrogenase (NADP+) activity"/>
    <property type="evidence" value="ECO:0007669"/>
    <property type="project" value="UniProtKB-ARBA"/>
</dbReference>
<evidence type="ECO:0000256" key="10">
    <source>
        <dbReference type="ARBA" id="ARBA00068717"/>
    </source>
</evidence>
<dbReference type="Pfam" id="PF00106">
    <property type="entry name" value="adh_short"/>
    <property type="match status" value="1"/>
</dbReference>
<dbReference type="Proteomes" id="UP000799772">
    <property type="component" value="Unassembled WGS sequence"/>
</dbReference>
<evidence type="ECO:0000256" key="7">
    <source>
        <dbReference type="ARBA" id="ARBA00023098"/>
    </source>
</evidence>
<reference evidence="14" key="1">
    <citation type="journal article" date="2020" name="Stud. Mycol.">
        <title>101 Dothideomycetes genomes: a test case for predicting lifestyles and emergence of pathogens.</title>
        <authorList>
            <person name="Haridas S."/>
            <person name="Albert R."/>
            <person name="Binder M."/>
            <person name="Bloem J."/>
            <person name="Labutti K."/>
            <person name="Salamov A."/>
            <person name="Andreopoulos B."/>
            <person name="Baker S."/>
            <person name="Barry K."/>
            <person name="Bills G."/>
            <person name="Bluhm B."/>
            <person name="Cannon C."/>
            <person name="Castanera R."/>
            <person name="Culley D."/>
            <person name="Daum C."/>
            <person name="Ezra D."/>
            <person name="Gonzalez J."/>
            <person name="Henrissat B."/>
            <person name="Kuo A."/>
            <person name="Liang C."/>
            <person name="Lipzen A."/>
            <person name="Lutzoni F."/>
            <person name="Magnuson J."/>
            <person name="Mondo S."/>
            <person name="Nolan M."/>
            <person name="Ohm R."/>
            <person name="Pangilinan J."/>
            <person name="Park H.-J."/>
            <person name="Ramirez L."/>
            <person name="Alfaro M."/>
            <person name="Sun H."/>
            <person name="Tritt A."/>
            <person name="Yoshinaga Y."/>
            <person name="Zwiers L.-H."/>
            <person name="Turgeon B."/>
            <person name="Goodwin S."/>
            <person name="Spatafora J."/>
            <person name="Crous P."/>
            <person name="Grigoriev I."/>
        </authorList>
    </citation>
    <scope>NUCLEOTIDE SEQUENCE</scope>
    <source>
        <strain evidence="14">CBS 133067</strain>
    </source>
</reference>
<evidence type="ECO:0000256" key="5">
    <source>
        <dbReference type="ARBA" id="ARBA00022989"/>
    </source>
</evidence>
<comment type="subcellular location">
    <subcellularLocation>
        <location evidence="1">Membrane</location>
        <topology evidence="1">Multi-pass membrane protein</topology>
    </subcellularLocation>
</comment>
<dbReference type="SUPFAM" id="SSF51735">
    <property type="entry name" value="NAD(P)-binding Rossmann-fold domains"/>
    <property type="match status" value="1"/>
</dbReference>
<name>A0A9P4IQE7_9PEZI</name>
<comment type="caution">
    <text evidence="14">The sequence shown here is derived from an EMBL/GenBank/DDBJ whole genome shotgun (WGS) entry which is preliminary data.</text>
</comment>
<evidence type="ECO:0000256" key="11">
    <source>
        <dbReference type="ARBA" id="ARBA00082544"/>
    </source>
</evidence>
<keyword evidence="6" id="KW-0560">Oxidoreductase</keyword>
<comment type="similarity">
    <text evidence="2 12">Belongs to the short-chain dehydrogenases/reductases (SDR) family.</text>
</comment>
<dbReference type="PANTHER" id="PTHR24322:SF736">
    <property type="entry name" value="RETINOL DEHYDROGENASE 10"/>
    <property type="match status" value="1"/>
</dbReference>
<evidence type="ECO:0000256" key="6">
    <source>
        <dbReference type="ARBA" id="ARBA00023002"/>
    </source>
</evidence>
<organism evidence="14 15">
    <name type="scientific">Rhizodiscina lignyota</name>
    <dbReference type="NCBI Taxonomy" id="1504668"/>
    <lineage>
        <taxon>Eukaryota</taxon>
        <taxon>Fungi</taxon>
        <taxon>Dikarya</taxon>
        <taxon>Ascomycota</taxon>
        <taxon>Pezizomycotina</taxon>
        <taxon>Dothideomycetes</taxon>
        <taxon>Pleosporomycetidae</taxon>
        <taxon>Aulographales</taxon>
        <taxon>Rhizodiscinaceae</taxon>
        <taxon>Rhizodiscina</taxon>
    </lineage>
</organism>
<evidence type="ECO:0000256" key="12">
    <source>
        <dbReference type="RuleBase" id="RU000363"/>
    </source>
</evidence>
<accession>A0A9P4IQE7</accession>
<dbReference type="EMBL" id="ML978123">
    <property type="protein sequence ID" value="KAF2102346.1"/>
    <property type="molecule type" value="Genomic_DNA"/>
</dbReference>
<evidence type="ECO:0000256" key="2">
    <source>
        <dbReference type="ARBA" id="ARBA00006484"/>
    </source>
</evidence>
<keyword evidence="8" id="KW-0472">Membrane</keyword>
<evidence type="ECO:0000256" key="8">
    <source>
        <dbReference type="ARBA" id="ARBA00023136"/>
    </source>
</evidence>
<dbReference type="PRINTS" id="PR00080">
    <property type="entry name" value="SDRFAMILY"/>
</dbReference>
<dbReference type="InterPro" id="IPR036291">
    <property type="entry name" value="NAD(P)-bd_dom_sf"/>
</dbReference>
<evidence type="ECO:0000313" key="15">
    <source>
        <dbReference type="Proteomes" id="UP000799772"/>
    </source>
</evidence>
<keyword evidence="4" id="KW-0521">NADP</keyword>
<evidence type="ECO:0000256" key="3">
    <source>
        <dbReference type="ARBA" id="ARBA00022692"/>
    </source>
</evidence>
<evidence type="ECO:0000256" key="9">
    <source>
        <dbReference type="ARBA" id="ARBA00059620"/>
    </source>
</evidence>
<dbReference type="OrthoDB" id="10253736at2759"/>
<dbReference type="InterPro" id="IPR002347">
    <property type="entry name" value="SDR_fam"/>
</dbReference>
<comment type="function">
    <text evidence="9">Catalyzes the reduction of all-trans-retinal to all-trans-retinol in the presence of NADPH.</text>
</comment>
<keyword evidence="7" id="KW-0443">Lipid metabolism</keyword>
<keyword evidence="15" id="KW-1185">Reference proteome</keyword>
<evidence type="ECO:0000256" key="1">
    <source>
        <dbReference type="ARBA" id="ARBA00004141"/>
    </source>
</evidence>
<feature type="region of interest" description="Disordered" evidence="13">
    <location>
        <begin position="351"/>
        <end position="371"/>
    </location>
</feature>
<keyword evidence="3" id="KW-0812">Transmembrane</keyword>
<gene>
    <name evidence="14" type="ORF">NA57DRAFT_35001</name>
</gene>
<dbReference type="AlphaFoldDB" id="A0A9P4IQE7"/>
<keyword evidence="5" id="KW-1133">Transmembrane helix</keyword>
<evidence type="ECO:0000256" key="13">
    <source>
        <dbReference type="SAM" id="MobiDB-lite"/>
    </source>
</evidence>
<protein>
    <recommendedName>
        <fullName evidence="10">Short-chain dehydrogenase/reductase 3</fullName>
    </recommendedName>
    <alternativeName>
        <fullName evidence="11">Retinal short-chain dehydrogenase/reductase 1</fullName>
    </alternativeName>
</protein>
<feature type="compositionally biased region" description="Basic and acidic residues" evidence="13">
    <location>
        <begin position="351"/>
        <end position="365"/>
    </location>
</feature>
<dbReference type="GO" id="GO:0016020">
    <property type="term" value="C:membrane"/>
    <property type="evidence" value="ECO:0007669"/>
    <property type="project" value="UniProtKB-SubCell"/>
</dbReference>
<dbReference type="FunFam" id="3.40.50.720:FF:000131">
    <property type="entry name" value="Short-chain dehydrogenase/reductase 3"/>
    <property type="match status" value="1"/>
</dbReference>
<evidence type="ECO:0000313" key="14">
    <source>
        <dbReference type="EMBL" id="KAF2102346.1"/>
    </source>
</evidence>